<dbReference type="EMBL" id="JACEIK010000574">
    <property type="protein sequence ID" value="MCD7459286.1"/>
    <property type="molecule type" value="Genomic_DNA"/>
</dbReference>
<comment type="caution">
    <text evidence="2">The sequence shown here is derived from an EMBL/GenBank/DDBJ whole genome shotgun (WGS) entry which is preliminary data.</text>
</comment>
<evidence type="ECO:0000313" key="2">
    <source>
        <dbReference type="EMBL" id="MCD7459286.1"/>
    </source>
</evidence>
<gene>
    <name evidence="2" type="ORF">HAX54_040545</name>
</gene>
<accession>A0ABS8SK91</accession>
<evidence type="ECO:0000256" key="1">
    <source>
        <dbReference type="SAM" id="MobiDB-lite"/>
    </source>
</evidence>
<organism evidence="2 3">
    <name type="scientific">Datura stramonium</name>
    <name type="common">Jimsonweed</name>
    <name type="synonym">Common thornapple</name>
    <dbReference type="NCBI Taxonomy" id="4076"/>
    <lineage>
        <taxon>Eukaryota</taxon>
        <taxon>Viridiplantae</taxon>
        <taxon>Streptophyta</taxon>
        <taxon>Embryophyta</taxon>
        <taxon>Tracheophyta</taxon>
        <taxon>Spermatophyta</taxon>
        <taxon>Magnoliopsida</taxon>
        <taxon>eudicotyledons</taxon>
        <taxon>Gunneridae</taxon>
        <taxon>Pentapetalae</taxon>
        <taxon>asterids</taxon>
        <taxon>lamiids</taxon>
        <taxon>Solanales</taxon>
        <taxon>Solanaceae</taxon>
        <taxon>Solanoideae</taxon>
        <taxon>Datureae</taxon>
        <taxon>Datura</taxon>
    </lineage>
</organism>
<evidence type="ECO:0000313" key="3">
    <source>
        <dbReference type="Proteomes" id="UP000823775"/>
    </source>
</evidence>
<name>A0ABS8SK91_DATST</name>
<proteinExistence type="predicted"/>
<reference evidence="2 3" key="1">
    <citation type="journal article" date="2021" name="BMC Genomics">
        <title>Datura genome reveals duplications of psychoactive alkaloid biosynthetic genes and high mutation rate following tissue culture.</title>
        <authorList>
            <person name="Rajewski A."/>
            <person name="Carter-House D."/>
            <person name="Stajich J."/>
            <person name="Litt A."/>
        </authorList>
    </citation>
    <scope>NUCLEOTIDE SEQUENCE [LARGE SCALE GENOMIC DNA]</scope>
    <source>
        <strain evidence="2">AR-01</strain>
    </source>
</reference>
<feature type="region of interest" description="Disordered" evidence="1">
    <location>
        <begin position="17"/>
        <end position="38"/>
    </location>
</feature>
<sequence>MKVIQCLRSCIQRPPKINGDTTNNKISTGGVGGVHEKPVSGAAVDRRDMLQDKILKVSTPLSMNLVRYQPVLVSKNEGANWRRTTNYY</sequence>
<keyword evidence="3" id="KW-1185">Reference proteome</keyword>
<dbReference type="Proteomes" id="UP000823775">
    <property type="component" value="Unassembled WGS sequence"/>
</dbReference>
<protein>
    <submittedName>
        <fullName evidence="2">Uncharacterized protein</fullName>
    </submittedName>
</protein>